<gene>
    <name evidence="2" type="ORF">SAMN02745243_01921</name>
</gene>
<proteinExistence type="predicted"/>
<keyword evidence="2" id="KW-0378">Hydrolase</keyword>
<dbReference type="OrthoDB" id="1803680at2"/>
<feature type="domain" description="Helicase ATP-binding" evidence="1">
    <location>
        <begin position="11"/>
        <end position="178"/>
    </location>
</feature>
<sequence length="605" mass="70385">MRVTERIGDEYTQWSNGDIILISAPTGSGKSYFVLHVLLKYIIRTGGKLLYLVNRKVLKKQLDAELKNKVIPELSGQGNLPIAPIGNYIEIETYQSVECFVKKSAYDSIQKHFEKFSCLVCDESHYFYSDSNFNTRTELAYDCLCDQFQSKLHIYMSATMEQMSQSVLERATSNFQIAGKMMRNGTQERIKIYEISNDYDFVDLHVFETMADLDWLLINAIRNIKEKWLIFTDSIERGKNIKDEIVDKILENPESKMCEEDVVFIDADYAQDKAATDSVMQVAEQECTSKKIIIATAVLDNGVSFKDCELRNIVILVDDKEEFIQMLGRKRISEEHLNLYICKRDIGHFKRRIASLNVVSDFYEKFGNDLYNSFHVPVEGGQILLKTPYEVTKKMWAFICSWGWPWGMEQQEKVLHKILESRGAYEAAKKLCYSVKGVLACNSFAVQRYRNLKSFYAEMVEAISADEWAFVEKQASWIGKSKDDCKDIHRECGENMKKHYREQVIEVLERIEEKKNQEEKKYLDKYLGGQEKTELKLFIREPVKRYMNVIGGAEGEIDYRKIERRDGGFDATTFNEWMEWMELPYVARNGKSKTTIIQKIENTNL</sequence>
<dbReference type="SUPFAM" id="SSF52540">
    <property type="entry name" value="P-loop containing nucleoside triphosphate hydrolases"/>
    <property type="match status" value="1"/>
</dbReference>
<dbReference type="GO" id="GO:0016787">
    <property type="term" value="F:hydrolase activity"/>
    <property type="evidence" value="ECO:0007669"/>
    <property type="project" value="InterPro"/>
</dbReference>
<organism evidence="2 3">
    <name type="scientific">Hespellia stercorisuis DSM 15480</name>
    <dbReference type="NCBI Taxonomy" id="1121950"/>
    <lineage>
        <taxon>Bacteria</taxon>
        <taxon>Bacillati</taxon>
        <taxon>Bacillota</taxon>
        <taxon>Clostridia</taxon>
        <taxon>Lachnospirales</taxon>
        <taxon>Lachnospiraceae</taxon>
        <taxon>Hespellia</taxon>
    </lineage>
</organism>
<keyword evidence="2" id="KW-0067">ATP-binding</keyword>
<dbReference type="Pfam" id="PF04851">
    <property type="entry name" value="ResIII"/>
    <property type="match status" value="1"/>
</dbReference>
<dbReference type="InterPro" id="IPR027417">
    <property type="entry name" value="P-loop_NTPase"/>
</dbReference>
<dbReference type="GO" id="GO:0003677">
    <property type="term" value="F:DNA binding"/>
    <property type="evidence" value="ECO:0007669"/>
    <property type="project" value="InterPro"/>
</dbReference>
<dbReference type="EMBL" id="FQZY01000025">
    <property type="protein sequence ID" value="SHJ99673.1"/>
    <property type="molecule type" value="Genomic_DNA"/>
</dbReference>
<dbReference type="GO" id="GO:0005524">
    <property type="term" value="F:ATP binding"/>
    <property type="evidence" value="ECO:0007669"/>
    <property type="project" value="InterPro"/>
</dbReference>
<evidence type="ECO:0000313" key="3">
    <source>
        <dbReference type="Proteomes" id="UP000184301"/>
    </source>
</evidence>
<dbReference type="GO" id="GO:0004386">
    <property type="term" value="F:helicase activity"/>
    <property type="evidence" value="ECO:0007669"/>
    <property type="project" value="UniProtKB-KW"/>
</dbReference>
<dbReference type="PROSITE" id="PS51192">
    <property type="entry name" value="HELICASE_ATP_BIND_1"/>
    <property type="match status" value="1"/>
</dbReference>
<protein>
    <submittedName>
        <fullName evidence="2">Superfamily II DNA or RNA helicase</fullName>
    </submittedName>
</protein>
<accession>A0A1M6NVD9</accession>
<dbReference type="SMART" id="SM00487">
    <property type="entry name" value="DEXDc"/>
    <property type="match status" value="1"/>
</dbReference>
<keyword evidence="2" id="KW-0547">Nucleotide-binding</keyword>
<evidence type="ECO:0000259" key="1">
    <source>
        <dbReference type="PROSITE" id="PS51192"/>
    </source>
</evidence>
<evidence type="ECO:0000313" key="2">
    <source>
        <dbReference type="EMBL" id="SHJ99673.1"/>
    </source>
</evidence>
<dbReference type="InterPro" id="IPR006935">
    <property type="entry name" value="Helicase/UvrB_N"/>
</dbReference>
<reference evidence="2 3" key="1">
    <citation type="submission" date="2016-11" db="EMBL/GenBank/DDBJ databases">
        <authorList>
            <person name="Jaros S."/>
            <person name="Januszkiewicz K."/>
            <person name="Wedrychowicz H."/>
        </authorList>
    </citation>
    <scope>NUCLEOTIDE SEQUENCE [LARGE SCALE GENOMIC DNA]</scope>
    <source>
        <strain evidence="2 3">DSM 15480</strain>
    </source>
</reference>
<dbReference type="Proteomes" id="UP000184301">
    <property type="component" value="Unassembled WGS sequence"/>
</dbReference>
<name>A0A1M6NVD9_9FIRM</name>
<dbReference type="STRING" id="1121950.SAMN02745243_01921"/>
<dbReference type="Gene3D" id="3.40.50.300">
    <property type="entry name" value="P-loop containing nucleotide triphosphate hydrolases"/>
    <property type="match status" value="2"/>
</dbReference>
<dbReference type="RefSeq" id="WP_073109229.1">
    <property type="nucleotide sequence ID" value="NZ_FQZY01000025.1"/>
</dbReference>
<keyword evidence="2" id="KW-0347">Helicase</keyword>
<dbReference type="InterPro" id="IPR014001">
    <property type="entry name" value="Helicase_ATP-bd"/>
</dbReference>
<dbReference type="AlphaFoldDB" id="A0A1M6NVD9"/>
<keyword evidence="3" id="KW-1185">Reference proteome</keyword>